<evidence type="ECO:0000256" key="4">
    <source>
        <dbReference type="ARBA" id="ARBA00022475"/>
    </source>
</evidence>
<evidence type="ECO:0000256" key="5">
    <source>
        <dbReference type="ARBA" id="ARBA00022692"/>
    </source>
</evidence>
<feature type="transmembrane region" description="Helical" evidence="8">
    <location>
        <begin position="125"/>
        <end position="144"/>
    </location>
</feature>
<gene>
    <name evidence="9" type="ORF">GR316_07640</name>
</gene>
<dbReference type="Gene3D" id="1.10.3470.10">
    <property type="entry name" value="ABC transporter involved in vitamin B12 uptake, BtuC"/>
    <property type="match status" value="1"/>
</dbReference>
<keyword evidence="7 8" id="KW-0472">Membrane</keyword>
<feature type="transmembrane region" description="Helical" evidence="8">
    <location>
        <begin position="69"/>
        <end position="86"/>
    </location>
</feature>
<dbReference type="KEGG" id="fap:GR316_07640"/>
<evidence type="ECO:0000256" key="3">
    <source>
        <dbReference type="ARBA" id="ARBA00022448"/>
    </source>
</evidence>
<feature type="transmembrane region" description="Helical" evidence="8">
    <location>
        <begin position="198"/>
        <end position="220"/>
    </location>
</feature>
<proteinExistence type="inferred from homology"/>
<dbReference type="CDD" id="cd06550">
    <property type="entry name" value="TM_ABC_iron-siderophores_like"/>
    <property type="match status" value="1"/>
</dbReference>
<keyword evidence="4" id="KW-1003">Cell membrane</keyword>
<feature type="transmembrane region" description="Helical" evidence="8">
    <location>
        <begin position="98"/>
        <end position="119"/>
    </location>
</feature>
<dbReference type="InterPro" id="IPR000522">
    <property type="entry name" value="ABC_transptr_permease_BtuC"/>
</dbReference>
<sequence>MAPVIGRGPFRHRALCLIALAALVAVAALAGLAVGARAIPPAEIWRALTAFDPTNDAHIILRQLRVPRTVLGILAGAALGIAGAVMQAVTRNPLAEPGLLGINAGAAVAILIGVTVFGLDGIEQYLWLGILGAGLAGIAVFVLGRGHDAGVDPVRLVLAGAGLSVMLGALAGILLINAPPEVHEAFRQWGAGSVAGRGGGVIPALGAALLAGAALASFIAPGLNALALGREVGHALGARPLLTWSLACLCVMLLAGGATAAVGPIGFVGLVAPHLARLMAGADMRWILPFSAGIAALLLLLADILGRIVASPAEVAAGIIATIIGGPFFILGVRRFRMVRL</sequence>
<keyword evidence="3" id="KW-0813">Transport</keyword>
<evidence type="ECO:0000256" key="6">
    <source>
        <dbReference type="ARBA" id="ARBA00022989"/>
    </source>
</evidence>
<evidence type="ECO:0000313" key="9">
    <source>
        <dbReference type="EMBL" id="QUS36150.1"/>
    </source>
</evidence>
<comment type="similarity">
    <text evidence="2">Belongs to the binding-protein-dependent transport system permease family. FecCD subfamily.</text>
</comment>
<name>A0A8J8MSY7_9RHOB</name>
<dbReference type="RefSeq" id="WP_211783371.1">
    <property type="nucleotide sequence ID" value="NZ_CP047289.1"/>
</dbReference>
<comment type="subcellular location">
    <subcellularLocation>
        <location evidence="1">Cell membrane</location>
        <topology evidence="1">Multi-pass membrane protein</topology>
    </subcellularLocation>
</comment>
<feature type="transmembrane region" description="Helical" evidence="8">
    <location>
        <begin position="261"/>
        <end position="280"/>
    </location>
</feature>
<keyword evidence="6 8" id="KW-1133">Transmembrane helix</keyword>
<dbReference type="PANTHER" id="PTHR30472">
    <property type="entry name" value="FERRIC ENTEROBACTIN TRANSPORT SYSTEM PERMEASE PROTEIN"/>
    <property type="match status" value="1"/>
</dbReference>
<dbReference type="AlphaFoldDB" id="A0A8J8MSY7"/>
<evidence type="ECO:0000256" key="8">
    <source>
        <dbReference type="SAM" id="Phobius"/>
    </source>
</evidence>
<feature type="transmembrane region" description="Helical" evidence="8">
    <location>
        <begin position="315"/>
        <end position="333"/>
    </location>
</feature>
<feature type="transmembrane region" description="Helical" evidence="8">
    <location>
        <begin position="156"/>
        <end position="178"/>
    </location>
</feature>
<dbReference type="Pfam" id="PF01032">
    <property type="entry name" value="FecCD"/>
    <property type="match status" value="1"/>
</dbReference>
<keyword evidence="10" id="KW-1185">Reference proteome</keyword>
<dbReference type="GO" id="GO:0022857">
    <property type="term" value="F:transmembrane transporter activity"/>
    <property type="evidence" value="ECO:0007669"/>
    <property type="project" value="InterPro"/>
</dbReference>
<feature type="transmembrane region" description="Helical" evidence="8">
    <location>
        <begin position="287"/>
        <end position="309"/>
    </location>
</feature>
<evidence type="ECO:0000313" key="10">
    <source>
        <dbReference type="Proteomes" id="UP000679284"/>
    </source>
</evidence>
<keyword evidence="5 8" id="KW-0812">Transmembrane</keyword>
<dbReference type="EMBL" id="CP047289">
    <property type="protein sequence ID" value="QUS36150.1"/>
    <property type="molecule type" value="Genomic_DNA"/>
</dbReference>
<dbReference type="SUPFAM" id="SSF81345">
    <property type="entry name" value="ABC transporter involved in vitamin B12 uptake, BtuC"/>
    <property type="match status" value="1"/>
</dbReference>
<evidence type="ECO:0000256" key="7">
    <source>
        <dbReference type="ARBA" id="ARBA00023136"/>
    </source>
</evidence>
<reference evidence="9" key="1">
    <citation type="submission" date="2020-01" db="EMBL/GenBank/DDBJ databases">
        <authorList>
            <person name="Yang Y."/>
            <person name="Kwon Y.M."/>
        </authorList>
    </citation>
    <scope>NUCLEOTIDE SEQUENCE</scope>
    <source>
        <strain evidence="9">PG104</strain>
    </source>
</reference>
<dbReference type="PANTHER" id="PTHR30472:SF1">
    <property type="entry name" value="FE(3+) DICITRATE TRANSPORT SYSTEM PERMEASE PROTEIN FECC-RELATED"/>
    <property type="match status" value="1"/>
</dbReference>
<evidence type="ECO:0000256" key="1">
    <source>
        <dbReference type="ARBA" id="ARBA00004651"/>
    </source>
</evidence>
<dbReference type="GO" id="GO:0033214">
    <property type="term" value="P:siderophore-iron import into cell"/>
    <property type="evidence" value="ECO:0007669"/>
    <property type="project" value="TreeGrafter"/>
</dbReference>
<dbReference type="InterPro" id="IPR037294">
    <property type="entry name" value="ABC_BtuC-like"/>
</dbReference>
<accession>A0A8J8MSY7</accession>
<evidence type="ECO:0000256" key="2">
    <source>
        <dbReference type="ARBA" id="ARBA00007935"/>
    </source>
</evidence>
<dbReference type="GO" id="GO:0005886">
    <property type="term" value="C:plasma membrane"/>
    <property type="evidence" value="ECO:0007669"/>
    <property type="project" value="UniProtKB-SubCell"/>
</dbReference>
<protein>
    <submittedName>
        <fullName evidence="9">Iron chelate uptake ABC transporter family permease subunit</fullName>
    </submittedName>
</protein>
<organism evidence="9 10">
    <name type="scientific">Falsirhodobacter algicola</name>
    <dbReference type="NCBI Taxonomy" id="2692330"/>
    <lineage>
        <taxon>Bacteria</taxon>
        <taxon>Pseudomonadati</taxon>
        <taxon>Pseudomonadota</taxon>
        <taxon>Alphaproteobacteria</taxon>
        <taxon>Rhodobacterales</taxon>
        <taxon>Paracoccaceae</taxon>
        <taxon>Falsirhodobacter</taxon>
    </lineage>
</organism>
<dbReference type="Proteomes" id="UP000679284">
    <property type="component" value="Chromosome"/>
</dbReference>